<dbReference type="Gene3D" id="3.30.420.40">
    <property type="match status" value="1"/>
</dbReference>
<evidence type="ECO:0000259" key="6">
    <source>
        <dbReference type="Pfam" id="PF21697"/>
    </source>
</evidence>
<evidence type="ECO:0000313" key="8">
    <source>
        <dbReference type="Proteomes" id="UP000229839"/>
    </source>
</evidence>
<comment type="similarity">
    <text evidence="1">Belongs to the GppA/Ppx family.</text>
</comment>
<dbReference type="CDD" id="cd24052">
    <property type="entry name" value="ASKHA_NBD_HpPPX-GppA-like"/>
    <property type="match status" value="1"/>
</dbReference>
<dbReference type="SUPFAM" id="SSF53067">
    <property type="entry name" value="Actin-like ATPase domain"/>
    <property type="match status" value="2"/>
</dbReference>
<evidence type="ECO:0000256" key="1">
    <source>
        <dbReference type="ARBA" id="ARBA00007125"/>
    </source>
</evidence>
<dbReference type="InterPro" id="IPR022371">
    <property type="entry name" value="Exopolyphosphatase"/>
</dbReference>
<comment type="catalytic activity">
    <reaction evidence="4">
        <text>[phosphate](n) + H2O = [phosphate](n-1) + phosphate + H(+)</text>
        <dbReference type="Rhea" id="RHEA:21528"/>
        <dbReference type="Rhea" id="RHEA-COMP:9859"/>
        <dbReference type="Rhea" id="RHEA-COMP:14279"/>
        <dbReference type="ChEBI" id="CHEBI:15377"/>
        <dbReference type="ChEBI" id="CHEBI:15378"/>
        <dbReference type="ChEBI" id="CHEBI:16838"/>
        <dbReference type="ChEBI" id="CHEBI:43474"/>
        <dbReference type="EC" id="3.6.1.11"/>
    </reaction>
</comment>
<proteinExistence type="inferred from homology"/>
<evidence type="ECO:0000259" key="5">
    <source>
        <dbReference type="Pfam" id="PF02541"/>
    </source>
</evidence>
<dbReference type="Pfam" id="PF21697">
    <property type="entry name" value="Ppx_C"/>
    <property type="match status" value="1"/>
</dbReference>
<dbReference type="GO" id="GO:0006793">
    <property type="term" value="P:phosphorus metabolic process"/>
    <property type="evidence" value="ECO:0007669"/>
    <property type="project" value="InterPro"/>
</dbReference>
<evidence type="ECO:0000256" key="2">
    <source>
        <dbReference type="ARBA" id="ARBA00012451"/>
    </source>
</evidence>
<dbReference type="STRING" id="85701.BM1374166_01295"/>
<dbReference type="GO" id="GO:0004309">
    <property type="term" value="F:exopolyphosphatase activity"/>
    <property type="evidence" value="ECO:0007669"/>
    <property type="project" value="UniProtKB-EC"/>
</dbReference>
<dbReference type="InterPro" id="IPR043129">
    <property type="entry name" value="ATPase_NBD"/>
</dbReference>
<dbReference type="PANTHER" id="PTHR30005:SF0">
    <property type="entry name" value="RETROGRADE REGULATION PROTEIN 2"/>
    <property type="match status" value="1"/>
</dbReference>
<evidence type="ECO:0000256" key="3">
    <source>
        <dbReference type="ARBA" id="ARBA00022801"/>
    </source>
</evidence>
<keyword evidence="3" id="KW-0378">Hydrolase</keyword>
<dbReference type="Proteomes" id="UP000229839">
    <property type="component" value="Unassembled WGS sequence"/>
</dbReference>
<accession>A0A2M6USY1</accession>
<evidence type="ECO:0000256" key="4">
    <source>
        <dbReference type="ARBA" id="ARBA00047607"/>
    </source>
</evidence>
<dbReference type="Pfam" id="PF02541">
    <property type="entry name" value="Ppx-GppA"/>
    <property type="match status" value="1"/>
</dbReference>
<dbReference type="EMBL" id="NJGE01000006">
    <property type="protein sequence ID" value="PIT69308.1"/>
    <property type="molecule type" value="Genomic_DNA"/>
</dbReference>
<dbReference type="PANTHER" id="PTHR30005">
    <property type="entry name" value="EXOPOLYPHOSPHATASE"/>
    <property type="match status" value="1"/>
</dbReference>
<dbReference type="InterPro" id="IPR050273">
    <property type="entry name" value="GppA/Ppx_hydrolase"/>
</dbReference>
<feature type="domain" description="Exopolyphosphatase C-terminal" evidence="6">
    <location>
        <begin position="318"/>
        <end position="502"/>
    </location>
</feature>
<dbReference type="InterPro" id="IPR048951">
    <property type="entry name" value="Ppx_C"/>
</dbReference>
<dbReference type="OrthoDB" id="3698573at2"/>
<sequence>MTYKDAQGRLKGRKPVAVIDIGSNSVRLVIYEGLVRSPTVLFNEKILCGLGHGVAKTGFLEEESIKMALQTLKRFRTLCRQIGADEVYTLATAAARDAKNGVAFIQSAEEILQNKIYLLSGSEEAMYSAYGVISTFYQPKGISGDLGGGSLELIDIDHSNVGEGITLPLGGLRLQYMSNNDNAIAAKIVHEQFYQSSVIRTRKDRARYFYAVGGTWRNLAKLHMATKHYRLPVMHGYEVESTEMENFLRLVASGNIDNMKGISAISQNRRKLLSYGAIVLIELIQCMEFEKIIFSGAGVREGFLYSRLPQAIRLSDPLIAACTEMAILRARSPKQAEELIDFTTNAFEVFGISETENECRYRQAACLLADIGWRIHPDYRGNEAANQIALGSYPGISHEGRLYAALAVFFRNTSLLVDKESLPIFQLATQSIIEKARILGEIMRIAHLFSASVAGILPHLFWHKKADHIVLQIPKNYSGLLGERPLGRLKKLSKLIKQPLAFEIF</sequence>
<dbReference type="EC" id="3.6.1.11" evidence="2"/>
<dbReference type="NCBIfam" id="TIGR03706">
    <property type="entry name" value="exo_poly_only"/>
    <property type="match status" value="1"/>
</dbReference>
<dbReference type="Gene3D" id="1.10.3210.10">
    <property type="entry name" value="Hypothetical protein af1432"/>
    <property type="match status" value="1"/>
</dbReference>
<organism evidence="7 8">
    <name type="scientific">Bartonella tribocorum</name>
    <dbReference type="NCBI Taxonomy" id="85701"/>
    <lineage>
        <taxon>Bacteria</taxon>
        <taxon>Pseudomonadati</taxon>
        <taxon>Pseudomonadota</taxon>
        <taxon>Alphaproteobacteria</taxon>
        <taxon>Hyphomicrobiales</taxon>
        <taxon>Bartonellaceae</taxon>
        <taxon>Bartonella</taxon>
    </lineage>
</organism>
<dbReference type="AlphaFoldDB" id="A0A2M6USY1"/>
<evidence type="ECO:0000313" key="7">
    <source>
        <dbReference type="EMBL" id="PIT69308.1"/>
    </source>
</evidence>
<comment type="caution">
    <text evidence="7">The sequence shown here is derived from an EMBL/GenBank/DDBJ whole genome shotgun (WGS) entry which is preliminary data.</text>
</comment>
<dbReference type="RefSeq" id="WP_100128743.1">
    <property type="nucleotide sequence ID" value="NZ_CADDYI010000007.1"/>
</dbReference>
<reference evidence="7 8" key="1">
    <citation type="submission" date="2017-06" db="EMBL/GenBank/DDBJ databases">
        <title>Draft genome of Bartonella tribocorum strain L103, isolated from a rodent in Laos.</title>
        <authorList>
            <person name="Hadjadj L."/>
            <person name="Jiyipong T."/>
            <person name="Morand S."/>
            <person name="Diene S.M."/>
            <person name="Rolain J.-M."/>
        </authorList>
    </citation>
    <scope>NUCLEOTIDE SEQUENCE [LARGE SCALE GENOMIC DNA]</scope>
    <source>
        <strain evidence="7 8">L103</strain>
    </source>
</reference>
<dbReference type="SUPFAM" id="SSF109604">
    <property type="entry name" value="HD-domain/PDEase-like"/>
    <property type="match status" value="1"/>
</dbReference>
<name>A0A2M6USY1_9HYPH</name>
<dbReference type="InterPro" id="IPR003695">
    <property type="entry name" value="Ppx_GppA_N"/>
</dbReference>
<gene>
    <name evidence="7" type="primary">ppx</name>
    <name evidence="7" type="ORF">CER18_03650</name>
</gene>
<feature type="domain" description="Ppx/GppA phosphatase N-terminal" evidence="5">
    <location>
        <begin position="37"/>
        <end position="310"/>
    </location>
</feature>
<protein>
    <recommendedName>
        <fullName evidence="2">exopolyphosphatase</fullName>
        <ecNumber evidence="2">3.6.1.11</ecNumber>
    </recommendedName>
</protein>
<dbReference type="Gene3D" id="3.30.420.150">
    <property type="entry name" value="Exopolyphosphatase. Domain 2"/>
    <property type="match status" value="1"/>
</dbReference>